<evidence type="ECO:0000313" key="1">
    <source>
        <dbReference type="EMBL" id="MEW9501495.1"/>
    </source>
</evidence>
<sequence length="74" mass="8425">MKKGIKLDILRIPTDQGTIVVYTKGFPEEHKKGKVFAEMNGQSVTAVGHNRKRTIVRAITQLHKKLSLYQDFSQ</sequence>
<protein>
    <submittedName>
        <fullName evidence="1">Uncharacterized protein</fullName>
    </submittedName>
</protein>
<organism evidence="1 2">
    <name type="scientific">Jeotgalibacillus marinus</name>
    <dbReference type="NCBI Taxonomy" id="86667"/>
    <lineage>
        <taxon>Bacteria</taxon>
        <taxon>Bacillati</taxon>
        <taxon>Bacillota</taxon>
        <taxon>Bacilli</taxon>
        <taxon>Bacillales</taxon>
        <taxon>Caryophanaceae</taxon>
        <taxon>Jeotgalibacillus</taxon>
    </lineage>
</organism>
<dbReference type="RefSeq" id="WP_367778965.1">
    <property type="nucleotide sequence ID" value="NZ_JBFMIA010000003.1"/>
</dbReference>
<accession>A0ABV3Q2B2</accession>
<proteinExistence type="predicted"/>
<name>A0ABV3Q2B2_9BACL</name>
<gene>
    <name evidence="1" type="ORF">AB1471_06720</name>
</gene>
<dbReference type="Proteomes" id="UP001556040">
    <property type="component" value="Unassembled WGS sequence"/>
</dbReference>
<comment type="caution">
    <text evidence="1">The sequence shown here is derived from an EMBL/GenBank/DDBJ whole genome shotgun (WGS) entry which is preliminary data.</text>
</comment>
<evidence type="ECO:0000313" key="2">
    <source>
        <dbReference type="Proteomes" id="UP001556040"/>
    </source>
</evidence>
<keyword evidence="2" id="KW-1185">Reference proteome</keyword>
<dbReference type="EMBL" id="JBFMIA010000003">
    <property type="protein sequence ID" value="MEW9501495.1"/>
    <property type="molecule type" value="Genomic_DNA"/>
</dbReference>
<reference evidence="1 2" key="1">
    <citation type="journal article" date="1979" name="Int. J. Syst. Evol. Microbiol.">
        <title>Bacillus globisporus subsp. marinus subsp. nov.</title>
        <authorList>
            <person name="Liu H."/>
        </authorList>
    </citation>
    <scope>NUCLEOTIDE SEQUENCE [LARGE SCALE GENOMIC DNA]</scope>
    <source>
        <strain evidence="1 2">DSM 1297</strain>
    </source>
</reference>